<feature type="transmembrane region" description="Helical" evidence="1">
    <location>
        <begin position="206"/>
        <end position="228"/>
    </location>
</feature>
<feature type="transmembrane region" description="Helical" evidence="1">
    <location>
        <begin position="249"/>
        <end position="268"/>
    </location>
</feature>
<dbReference type="AlphaFoldDB" id="A0A9W7F2L2"/>
<proteinExistence type="predicted"/>
<reference evidence="3" key="1">
    <citation type="journal article" date="2023" name="Commun. Biol.">
        <title>Genome analysis of Parmales, the sister group of diatoms, reveals the evolutionary specialization of diatoms from phago-mixotrophs to photoautotrophs.</title>
        <authorList>
            <person name="Ban H."/>
            <person name="Sato S."/>
            <person name="Yoshikawa S."/>
            <person name="Yamada K."/>
            <person name="Nakamura Y."/>
            <person name="Ichinomiya M."/>
            <person name="Sato N."/>
            <person name="Blanc-Mathieu R."/>
            <person name="Endo H."/>
            <person name="Kuwata A."/>
            <person name="Ogata H."/>
        </authorList>
    </citation>
    <scope>NUCLEOTIDE SEQUENCE [LARGE SCALE GENOMIC DNA]</scope>
    <source>
        <strain evidence="3">NIES 3701</strain>
    </source>
</reference>
<sequence>MPALGISYRLCMMAMPFPILALTIATFVDSPDLRGYPAAPILLVLITLLSVATALTIKAKPEVVKSPIYQCDKGTALLMGCAGGVCIMLLFRLFGFFGDFGGRASELNFGPKSLKHGETEPEENIAFSFSFNSFGHCFQGASAIFLFAAVHRDLILPILKRPEGLVVADLLANSMIVYPVYNIVKRGIKAGSTFSTSSFCNNASEWGVGFIFALYTGFLISAIGGGATADPRKTILSPQTQKLLSSCRIVSGVLLMLTSIAAAVLFGHSWHVKYDGHHTEDSDDDQGLIFLFLILPLVVALALTLYLRKRDLIHDEDHKCAEAANEMGKVGGGGGGQEVI</sequence>
<feature type="transmembrane region" description="Helical" evidence="1">
    <location>
        <begin position="76"/>
        <end position="97"/>
    </location>
</feature>
<keyword evidence="1" id="KW-1133">Transmembrane helix</keyword>
<dbReference type="Proteomes" id="UP001165085">
    <property type="component" value="Unassembled WGS sequence"/>
</dbReference>
<feature type="transmembrane region" description="Helical" evidence="1">
    <location>
        <begin position="288"/>
        <end position="307"/>
    </location>
</feature>
<keyword evidence="1" id="KW-0812">Transmembrane</keyword>
<evidence type="ECO:0000313" key="2">
    <source>
        <dbReference type="EMBL" id="GMH99197.1"/>
    </source>
</evidence>
<organism evidence="2 3">
    <name type="scientific">Triparma strigata</name>
    <dbReference type="NCBI Taxonomy" id="1606541"/>
    <lineage>
        <taxon>Eukaryota</taxon>
        <taxon>Sar</taxon>
        <taxon>Stramenopiles</taxon>
        <taxon>Ochrophyta</taxon>
        <taxon>Bolidophyceae</taxon>
        <taxon>Parmales</taxon>
        <taxon>Triparmaceae</taxon>
        <taxon>Triparma</taxon>
    </lineage>
</organism>
<protein>
    <submittedName>
        <fullName evidence="2">Uncharacterized protein</fullName>
    </submittedName>
</protein>
<name>A0A9W7F2L2_9STRA</name>
<feature type="transmembrane region" description="Helical" evidence="1">
    <location>
        <begin position="7"/>
        <end position="28"/>
    </location>
</feature>
<keyword evidence="1" id="KW-0472">Membrane</keyword>
<feature type="transmembrane region" description="Helical" evidence="1">
    <location>
        <begin position="34"/>
        <end position="55"/>
    </location>
</feature>
<keyword evidence="3" id="KW-1185">Reference proteome</keyword>
<evidence type="ECO:0000256" key="1">
    <source>
        <dbReference type="SAM" id="Phobius"/>
    </source>
</evidence>
<evidence type="ECO:0000313" key="3">
    <source>
        <dbReference type="Proteomes" id="UP001165085"/>
    </source>
</evidence>
<accession>A0A9W7F2L2</accession>
<dbReference type="OrthoDB" id="10380054at2759"/>
<gene>
    <name evidence="2" type="ORF">TrST_g6325</name>
</gene>
<comment type="caution">
    <text evidence="2">The sequence shown here is derived from an EMBL/GenBank/DDBJ whole genome shotgun (WGS) entry which is preliminary data.</text>
</comment>
<dbReference type="EMBL" id="BRXY01000540">
    <property type="protein sequence ID" value="GMH99197.1"/>
    <property type="molecule type" value="Genomic_DNA"/>
</dbReference>